<dbReference type="EMBL" id="CAJPIZ010009597">
    <property type="protein sequence ID" value="CAG2111944.1"/>
    <property type="molecule type" value="Genomic_DNA"/>
</dbReference>
<evidence type="ECO:0000313" key="5">
    <source>
        <dbReference type="Proteomes" id="UP000759131"/>
    </source>
</evidence>
<feature type="domain" description="Calcineurin-like phosphoesterase" evidence="3">
    <location>
        <begin position="49"/>
        <end position="180"/>
    </location>
</feature>
<name>A0A7R9KY19_9ACAR</name>
<keyword evidence="1" id="KW-0732">Signal</keyword>
<comment type="catalytic activity">
    <reaction evidence="2">
        <text>a phosphate monoester + H2O = an alcohol + phosphate</text>
        <dbReference type="Rhea" id="RHEA:15017"/>
        <dbReference type="ChEBI" id="CHEBI:15377"/>
        <dbReference type="ChEBI" id="CHEBI:30879"/>
        <dbReference type="ChEBI" id="CHEBI:43474"/>
        <dbReference type="ChEBI" id="CHEBI:67140"/>
        <dbReference type="EC" id="3.1.3.2"/>
    </reaction>
</comment>
<dbReference type="AlphaFoldDB" id="A0A7R9KY19"/>
<dbReference type="GO" id="GO:0003993">
    <property type="term" value="F:acid phosphatase activity"/>
    <property type="evidence" value="ECO:0007669"/>
    <property type="project" value="UniProtKB-EC"/>
</dbReference>
<reference evidence="4" key="1">
    <citation type="submission" date="2020-11" db="EMBL/GenBank/DDBJ databases">
        <authorList>
            <person name="Tran Van P."/>
        </authorList>
    </citation>
    <scope>NUCLEOTIDE SEQUENCE</scope>
</reference>
<dbReference type="EC" id="3.1.3.2" evidence="2"/>
<gene>
    <name evidence="4" type="ORF">OSB1V03_LOCUS11923</name>
</gene>
<proteinExistence type="inferred from homology"/>
<sequence>MNTSAKRTIRATLTGLRAGVTYEYKCQTDDNWSDVFTFKALSVEADTPLRVAIFGDLGLENGVSTPQLKKDVKKGLYDTIFHIGDIAYNLNKDGGKVGDDFMNEIQSIAASLPYQVCPGNHEDKRPMYCVKDNDEDCFEHESILRRGRSGDDLHLKTHYGLEDLFYKHGVDIQFYAHKHIYERSYPINDGKPFKGTDVYNNPKAPIHVITGVGGTTDRPDKSYVYGLTRRKIRALMPMCAY</sequence>
<dbReference type="SUPFAM" id="SSF56300">
    <property type="entry name" value="Metallo-dependent phosphatases"/>
    <property type="match status" value="1"/>
</dbReference>
<accession>A0A7R9KY19</accession>
<keyword evidence="2" id="KW-0378">Hydrolase</keyword>
<dbReference type="SUPFAM" id="SSF49363">
    <property type="entry name" value="Purple acid phosphatase, N-terminal domain"/>
    <property type="match status" value="1"/>
</dbReference>
<organism evidence="4">
    <name type="scientific">Medioppia subpectinata</name>
    <dbReference type="NCBI Taxonomy" id="1979941"/>
    <lineage>
        <taxon>Eukaryota</taxon>
        <taxon>Metazoa</taxon>
        <taxon>Ecdysozoa</taxon>
        <taxon>Arthropoda</taxon>
        <taxon>Chelicerata</taxon>
        <taxon>Arachnida</taxon>
        <taxon>Acari</taxon>
        <taxon>Acariformes</taxon>
        <taxon>Sarcoptiformes</taxon>
        <taxon>Oribatida</taxon>
        <taxon>Brachypylina</taxon>
        <taxon>Oppioidea</taxon>
        <taxon>Oppiidae</taxon>
        <taxon>Medioppia</taxon>
    </lineage>
</organism>
<dbReference type="Proteomes" id="UP000759131">
    <property type="component" value="Unassembled WGS sequence"/>
</dbReference>
<evidence type="ECO:0000259" key="3">
    <source>
        <dbReference type="Pfam" id="PF00149"/>
    </source>
</evidence>
<dbReference type="InterPro" id="IPR029052">
    <property type="entry name" value="Metallo-depent_PP-like"/>
</dbReference>
<evidence type="ECO:0000313" key="4">
    <source>
        <dbReference type="EMBL" id="CAD7631514.1"/>
    </source>
</evidence>
<evidence type="ECO:0000256" key="2">
    <source>
        <dbReference type="RuleBase" id="RU361203"/>
    </source>
</evidence>
<protein>
    <recommendedName>
        <fullName evidence="2">Purple acid phosphatase</fullName>
        <ecNumber evidence="2">3.1.3.2</ecNumber>
    </recommendedName>
</protein>
<keyword evidence="5" id="KW-1185">Reference proteome</keyword>
<dbReference type="PANTHER" id="PTHR45867">
    <property type="entry name" value="PURPLE ACID PHOSPHATASE"/>
    <property type="match status" value="1"/>
</dbReference>
<dbReference type="PANTHER" id="PTHR45867:SF3">
    <property type="entry name" value="ACID PHOSPHATASE TYPE 7"/>
    <property type="match status" value="1"/>
</dbReference>
<dbReference type="Pfam" id="PF00149">
    <property type="entry name" value="Metallophos"/>
    <property type="match status" value="1"/>
</dbReference>
<dbReference type="EMBL" id="OC864172">
    <property type="protein sequence ID" value="CAD7631514.1"/>
    <property type="molecule type" value="Genomic_DNA"/>
</dbReference>
<comment type="similarity">
    <text evidence="2">Belongs to the metallophosphoesterase superfamily. Purple acid phosphatase family.</text>
</comment>
<dbReference type="OrthoDB" id="45007at2759"/>
<dbReference type="InterPro" id="IPR004843">
    <property type="entry name" value="Calcineurin-like_PHP"/>
</dbReference>
<dbReference type="Gene3D" id="3.60.21.10">
    <property type="match status" value="2"/>
</dbReference>
<evidence type="ECO:0000256" key="1">
    <source>
        <dbReference type="ARBA" id="ARBA00022729"/>
    </source>
</evidence>
<dbReference type="GO" id="GO:0046872">
    <property type="term" value="F:metal ion binding"/>
    <property type="evidence" value="ECO:0007669"/>
    <property type="project" value="InterPro"/>
</dbReference>
<dbReference type="InterPro" id="IPR008963">
    <property type="entry name" value="Purple_acid_Pase-like_N"/>
</dbReference>